<keyword evidence="4 5" id="KW-0472">Membrane</keyword>
<reference evidence="6" key="2">
    <citation type="journal article" date="2021" name="PeerJ">
        <title>Extensive microbial diversity within the chicken gut microbiome revealed by metagenomics and culture.</title>
        <authorList>
            <person name="Gilroy R."/>
            <person name="Ravi A."/>
            <person name="Getino M."/>
            <person name="Pursley I."/>
            <person name="Horton D.L."/>
            <person name="Alikhan N.F."/>
            <person name="Baker D."/>
            <person name="Gharbi K."/>
            <person name="Hall N."/>
            <person name="Watson M."/>
            <person name="Adriaenssens E.M."/>
            <person name="Foster-Nyarko E."/>
            <person name="Jarju S."/>
            <person name="Secka A."/>
            <person name="Antonio M."/>
            <person name="Oren A."/>
            <person name="Chaudhuri R.R."/>
            <person name="La Ragione R."/>
            <person name="Hildebrand F."/>
            <person name="Pallen M.J."/>
        </authorList>
    </citation>
    <scope>NUCLEOTIDE SEQUENCE</scope>
    <source>
        <strain evidence="6">ChiW3-316</strain>
    </source>
</reference>
<proteinExistence type="predicted"/>
<dbReference type="AlphaFoldDB" id="A0A9D1M2G5"/>
<evidence type="ECO:0000256" key="1">
    <source>
        <dbReference type="ARBA" id="ARBA00004141"/>
    </source>
</evidence>
<dbReference type="NCBIfam" id="NF037968">
    <property type="entry name" value="SemiSWEET_2"/>
    <property type="match status" value="1"/>
</dbReference>
<dbReference type="Pfam" id="PF04193">
    <property type="entry name" value="PQ-loop"/>
    <property type="match status" value="1"/>
</dbReference>
<reference evidence="6" key="1">
    <citation type="submission" date="2020-10" db="EMBL/GenBank/DDBJ databases">
        <authorList>
            <person name="Gilroy R."/>
        </authorList>
    </citation>
    <scope>NUCLEOTIDE SEQUENCE</scope>
    <source>
        <strain evidence="6">ChiW3-316</strain>
    </source>
</reference>
<gene>
    <name evidence="6" type="ORF">IAD20_01115</name>
</gene>
<name>A0A9D1M2G5_9PROT</name>
<evidence type="ECO:0000256" key="5">
    <source>
        <dbReference type="SAM" id="Phobius"/>
    </source>
</evidence>
<sequence length="91" mass="10274">MNPLIAETIGYVGGLCTAFCFMPQTLKTIRTKDVQSLSLVSYILYCIGILSWVLYGFYVHSVQMVVFNSISLFFAGYILIMILKYKKKAAD</sequence>
<evidence type="ECO:0000256" key="4">
    <source>
        <dbReference type="ARBA" id="ARBA00023136"/>
    </source>
</evidence>
<organism evidence="6 7">
    <name type="scientific">Candidatus Scatocola faecipullorum</name>
    <dbReference type="NCBI Taxonomy" id="2840917"/>
    <lineage>
        <taxon>Bacteria</taxon>
        <taxon>Pseudomonadati</taxon>
        <taxon>Pseudomonadota</taxon>
        <taxon>Alphaproteobacteria</taxon>
        <taxon>Rhodospirillales</taxon>
        <taxon>Rhodospirillaceae</taxon>
        <taxon>Rhodospirillaceae incertae sedis</taxon>
        <taxon>Candidatus Scatocola</taxon>
    </lineage>
</organism>
<evidence type="ECO:0000256" key="3">
    <source>
        <dbReference type="ARBA" id="ARBA00022989"/>
    </source>
</evidence>
<dbReference type="Gene3D" id="1.20.1280.290">
    <property type="match status" value="1"/>
</dbReference>
<evidence type="ECO:0000256" key="2">
    <source>
        <dbReference type="ARBA" id="ARBA00022692"/>
    </source>
</evidence>
<protein>
    <submittedName>
        <fullName evidence="6">SemiSWEET transporter</fullName>
    </submittedName>
</protein>
<comment type="subcellular location">
    <subcellularLocation>
        <location evidence="1">Membrane</location>
        <topology evidence="1">Multi-pass membrane protein</topology>
    </subcellularLocation>
</comment>
<keyword evidence="3 5" id="KW-1133">Transmembrane helix</keyword>
<dbReference type="InterPro" id="IPR006603">
    <property type="entry name" value="PQ-loop_rpt"/>
</dbReference>
<evidence type="ECO:0000313" key="6">
    <source>
        <dbReference type="EMBL" id="HIU52663.1"/>
    </source>
</evidence>
<dbReference type="InterPro" id="IPR047662">
    <property type="entry name" value="SemiSWEET"/>
</dbReference>
<dbReference type="Proteomes" id="UP000824107">
    <property type="component" value="Unassembled WGS sequence"/>
</dbReference>
<dbReference type="GO" id="GO:0051119">
    <property type="term" value="F:sugar transmembrane transporter activity"/>
    <property type="evidence" value="ECO:0007669"/>
    <property type="project" value="InterPro"/>
</dbReference>
<feature type="transmembrane region" description="Helical" evidence="5">
    <location>
        <begin position="64"/>
        <end position="83"/>
    </location>
</feature>
<keyword evidence="2 5" id="KW-0812">Transmembrane</keyword>
<accession>A0A9D1M2G5</accession>
<dbReference type="GO" id="GO:0016020">
    <property type="term" value="C:membrane"/>
    <property type="evidence" value="ECO:0007669"/>
    <property type="project" value="UniProtKB-SubCell"/>
</dbReference>
<evidence type="ECO:0000313" key="7">
    <source>
        <dbReference type="Proteomes" id="UP000824107"/>
    </source>
</evidence>
<comment type="caution">
    <text evidence="6">The sequence shown here is derived from an EMBL/GenBank/DDBJ whole genome shotgun (WGS) entry which is preliminary data.</text>
</comment>
<dbReference type="EMBL" id="DVNC01000012">
    <property type="protein sequence ID" value="HIU52663.1"/>
    <property type="molecule type" value="Genomic_DNA"/>
</dbReference>
<feature type="transmembrane region" description="Helical" evidence="5">
    <location>
        <begin position="37"/>
        <end position="58"/>
    </location>
</feature>